<name>A0A9P9A3K9_9PEZI</name>
<evidence type="ECO:0000256" key="4">
    <source>
        <dbReference type="ARBA" id="ARBA00023163"/>
    </source>
</evidence>
<evidence type="ECO:0000256" key="3">
    <source>
        <dbReference type="ARBA" id="ARBA00023015"/>
    </source>
</evidence>
<gene>
    <name evidence="6" type="ORF">BKA67DRAFT_4200</name>
</gene>
<dbReference type="AlphaFoldDB" id="A0A9P9A3K9"/>
<keyword evidence="1" id="KW-0479">Metal-binding</keyword>
<keyword evidence="2" id="KW-0862">Zinc</keyword>
<evidence type="ECO:0000256" key="1">
    <source>
        <dbReference type="ARBA" id="ARBA00022723"/>
    </source>
</evidence>
<comment type="caution">
    <text evidence="6">The sequence shown here is derived from an EMBL/GenBank/DDBJ whole genome shotgun (WGS) entry which is preliminary data.</text>
</comment>
<evidence type="ECO:0000256" key="5">
    <source>
        <dbReference type="ARBA" id="ARBA00023242"/>
    </source>
</evidence>
<dbReference type="OrthoDB" id="5423818at2759"/>
<keyword evidence="3" id="KW-0805">Transcription regulation</keyword>
<sequence>MATTADPAESGMPLGPKLVLAAQGKKSVATIGNLNARDTSIAKFSYQQSKDVTVTFPSLEPSYLISQTAAPPEYPTVQLQEVMWSPSLSIPPVLSHTPRSLIQRPTMRTGAERIRSLIFHTMKSYPLMILHNDSVLPYVHAHLASSDDEDDGMEPLNNCISLVHMLSHGVRGSSKLFWKNVRQECDRLCATHMNMNKCELLAAMQALSIYIIMRLDQGETDNNNVDFLMTATVTALAKRFNEVLTLEKREFSGSSRDLTWKSWILQESGRRICVVYQVLNLLVYFEPAALCDKEGGFMLAPLPAQQDLWEASDEFAWRVASRGDYEFGPQFGLTMKGDLVKLDKKSSAYRETLLIDKSMEAGLQSASVAPWEEWCSGMDRFGGLVMLAASLMST</sequence>
<keyword evidence="5" id="KW-0539">Nucleus</keyword>
<dbReference type="PANTHER" id="PTHR47660:SF3">
    <property type="entry name" value="FINGER DOMAIN PROTEIN, PUTATIVE (AFU_ORTHOLOGUE AFUA_4G03310)-RELATED"/>
    <property type="match status" value="1"/>
</dbReference>
<evidence type="ECO:0008006" key="8">
    <source>
        <dbReference type="Google" id="ProtNLM"/>
    </source>
</evidence>
<evidence type="ECO:0000313" key="7">
    <source>
        <dbReference type="Proteomes" id="UP000758603"/>
    </source>
</evidence>
<organism evidence="6 7">
    <name type="scientific">Truncatella angustata</name>
    <dbReference type="NCBI Taxonomy" id="152316"/>
    <lineage>
        <taxon>Eukaryota</taxon>
        <taxon>Fungi</taxon>
        <taxon>Dikarya</taxon>
        <taxon>Ascomycota</taxon>
        <taxon>Pezizomycotina</taxon>
        <taxon>Sordariomycetes</taxon>
        <taxon>Xylariomycetidae</taxon>
        <taxon>Amphisphaeriales</taxon>
        <taxon>Sporocadaceae</taxon>
        <taxon>Truncatella</taxon>
    </lineage>
</organism>
<dbReference type="PANTHER" id="PTHR47660">
    <property type="entry name" value="TRANSCRIPTION FACTOR WITH C2H2 AND ZN(2)-CYS(6) DNA BINDING DOMAIN (EUROFUNG)-RELATED-RELATED"/>
    <property type="match status" value="1"/>
</dbReference>
<accession>A0A9P9A3K9</accession>
<evidence type="ECO:0000256" key="2">
    <source>
        <dbReference type="ARBA" id="ARBA00022833"/>
    </source>
</evidence>
<dbReference type="Proteomes" id="UP000758603">
    <property type="component" value="Unassembled WGS sequence"/>
</dbReference>
<reference evidence="6" key="1">
    <citation type="journal article" date="2021" name="Nat. Commun.">
        <title>Genetic determinants of endophytism in the Arabidopsis root mycobiome.</title>
        <authorList>
            <person name="Mesny F."/>
            <person name="Miyauchi S."/>
            <person name="Thiergart T."/>
            <person name="Pickel B."/>
            <person name="Atanasova L."/>
            <person name="Karlsson M."/>
            <person name="Huettel B."/>
            <person name="Barry K.W."/>
            <person name="Haridas S."/>
            <person name="Chen C."/>
            <person name="Bauer D."/>
            <person name="Andreopoulos W."/>
            <person name="Pangilinan J."/>
            <person name="LaButti K."/>
            <person name="Riley R."/>
            <person name="Lipzen A."/>
            <person name="Clum A."/>
            <person name="Drula E."/>
            <person name="Henrissat B."/>
            <person name="Kohler A."/>
            <person name="Grigoriev I.V."/>
            <person name="Martin F.M."/>
            <person name="Hacquard S."/>
        </authorList>
    </citation>
    <scope>NUCLEOTIDE SEQUENCE</scope>
    <source>
        <strain evidence="6">MPI-SDFR-AT-0073</strain>
    </source>
</reference>
<dbReference type="GO" id="GO:0046872">
    <property type="term" value="F:metal ion binding"/>
    <property type="evidence" value="ECO:0007669"/>
    <property type="project" value="UniProtKB-KW"/>
</dbReference>
<dbReference type="GeneID" id="70125705"/>
<keyword evidence="7" id="KW-1185">Reference proteome</keyword>
<evidence type="ECO:0000313" key="6">
    <source>
        <dbReference type="EMBL" id="KAH6659029.1"/>
    </source>
</evidence>
<protein>
    <recommendedName>
        <fullName evidence="8">Transcription factor domain-containing protein</fullName>
    </recommendedName>
</protein>
<proteinExistence type="predicted"/>
<dbReference type="EMBL" id="JAGPXC010000001">
    <property type="protein sequence ID" value="KAH6659029.1"/>
    <property type="molecule type" value="Genomic_DNA"/>
</dbReference>
<dbReference type="RefSeq" id="XP_045963160.1">
    <property type="nucleotide sequence ID" value="XM_046096813.1"/>
</dbReference>
<keyword evidence="4" id="KW-0804">Transcription</keyword>